<dbReference type="EMBL" id="QVXO01000054">
    <property type="protein sequence ID" value="RPJ88832.1"/>
    <property type="molecule type" value="Genomic_DNA"/>
</dbReference>
<proteinExistence type="predicted"/>
<reference evidence="1 2" key="1">
    <citation type="submission" date="2018-08" db="EMBL/GenBank/DDBJ databases">
        <title>Achromobacter xylosoxidans Genome sequencing and assembly.</title>
        <authorList>
            <person name="Wang R."/>
            <person name="Rensing C."/>
            <person name="Li Y."/>
        </authorList>
    </citation>
    <scope>NUCLEOTIDE SEQUENCE [LARGE SCALE GENOMIC DNA]</scope>
    <source>
        <strain evidence="1 2">GD003A</strain>
    </source>
</reference>
<evidence type="ECO:0000313" key="1">
    <source>
        <dbReference type="EMBL" id="RPJ88832.1"/>
    </source>
</evidence>
<evidence type="ECO:0000313" key="2">
    <source>
        <dbReference type="Proteomes" id="UP000285324"/>
    </source>
</evidence>
<dbReference type="AlphaFoldDB" id="A0A424W6D3"/>
<dbReference type="Proteomes" id="UP000285324">
    <property type="component" value="Unassembled WGS sequence"/>
</dbReference>
<protein>
    <submittedName>
        <fullName evidence="1">Uncharacterized protein</fullName>
    </submittedName>
</protein>
<dbReference type="RefSeq" id="WP_124260394.1">
    <property type="nucleotide sequence ID" value="NZ_CP061008.1"/>
</dbReference>
<gene>
    <name evidence="1" type="ORF">DY367_25870</name>
</gene>
<name>A0A424W6D3_ALCXX</name>
<accession>A0A424W6D3</accession>
<organism evidence="1 2">
    <name type="scientific">Alcaligenes xylosoxydans xylosoxydans</name>
    <name type="common">Achromobacter xylosoxidans</name>
    <dbReference type="NCBI Taxonomy" id="85698"/>
    <lineage>
        <taxon>Bacteria</taxon>
        <taxon>Pseudomonadati</taxon>
        <taxon>Pseudomonadota</taxon>
        <taxon>Betaproteobacteria</taxon>
        <taxon>Burkholderiales</taxon>
        <taxon>Alcaligenaceae</taxon>
        <taxon>Achromobacter</taxon>
    </lineage>
</organism>
<dbReference type="OrthoDB" id="9029087at2"/>
<sequence length="286" mass="31996">MHNTPPVIKARYAPVYWEPMPSISERFVSIIVVQPISVESKAPPTARVVLSLDRLKAMFGKSAKHVYGIMNETADFLAHLLEMGTPIERLQIPFTGFALGDVRIARGRTIEQMLDGAVRSISSLSAADALYQPTSLSIRRQTQATASFIQRVRREFSVNDQTRRERFRRTLHTQESGVVVTLDYSFKSWVVQVTSLPHLARQETHLRREAESKLFELQAVRGELEGNARPILMVNSSALQHPANDETHDLAHAAFDHLQKCASLAGAQMISARTAMEGARALETMH</sequence>
<comment type="caution">
    <text evidence="1">The sequence shown here is derived from an EMBL/GenBank/DDBJ whole genome shotgun (WGS) entry which is preliminary data.</text>
</comment>